<evidence type="ECO:0000256" key="6">
    <source>
        <dbReference type="SAM" id="Phobius"/>
    </source>
</evidence>
<sequence length="184" mass="19722">MQFKVRGAVDSLANSRGRSTRHLAVGVGLTAGAVLASALIARANAPTKDNPETYSDYEDLDQPGFKPPAPVFAWVWPPLFLTLIVSGLRIWNAPKSAARTQALSLWAAVQGLNALWMALGPKRLSAQLATAVTTLGAAGAYIWRAKKVDGPAAGLVAPYAGWIGFANVLTEELWRKNHERPTIH</sequence>
<gene>
    <name evidence="7" type="ORF">DJ018_06565</name>
</gene>
<evidence type="ECO:0000313" key="7">
    <source>
        <dbReference type="EMBL" id="RAK57587.1"/>
    </source>
</evidence>
<dbReference type="InterPro" id="IPR004307">
    <property type="entry name" value="TspO_MBR"/>
</dbReference>
<comment type="caution">
    <text evidence="7">The sequence shown here is derived from an EMBL/GenBank/DDBJ whole genome shotgun (WGS) entry which is preliminary data.</text>
</comment>
<reference evidence="8" key="1">
    <citation type="submission" date="2018-05" db="EMBL/GenBank/DDBJ databases">
        <authorList>
            <person name="Li X."/>
        </authorList>
    </citation>
    <scope>NUCLEOTIDE SEQUENCE [LARGE SCALE GENOMIC DNA]</scope>
    <source>
        <strain evidence="8">YIM 73061</strain>
    </source>
</reference>
<evidence type="ECO:0000256" key="2">
    <source>
        <dbReference type="ARBA" id="ARBA00007524"/>
    </source>
</evidence>
<comment type="similarity">
    <text evidence="2">Belongs to the TspO/BZRP family.</text>
</comment>
<dbReference type="Pfam" id="PF03073">
    <property type="entry name" value="TspO_MBR"/>
    <property type="match status" value="1"/>
</dbReference>
<dbReference type="InterPro" id="IPR038330">
    <property type="entry name" value="TspO/MBR-related_sf"/>
</dbReference>
<dbReference type="GO" id="GO:0016020">
    <property type="term" value="C:membrane"/>
    <property type="evidence" value="ECO:0007669"/>
    <property type="project" value="UniProtKB-SubCell"/>
</dbReference>
<keyword evidence="4 6" id="KW-1133">Transmembrane helix</keyword>
<proteinExistence type="inferred from homology"/>
<accession>A0A328ASJ6</accession>
<dbReference type="PANTHER" id="PTHR10057:SF0">
    <property type="entry name" value="TRANSLOCATOR PROTEIN"/>
    <property type="match status" value="1"/>
</dbReference>
<evidence type="ECO:0000256" key="3">
    <source>
        <dbReference type="ARBA" id="ARBA00022692"/>
    </source>
</evidence>
<name>A0A328ASJ6_9CAUL</name>
<dbReference type="Proteomes" id="UP000249725">
    <property type="component" value="Unassembled WGS sequence"/>
</dbReference>
<feature type="transmembrane region" description="Helical" evidence="6">
    <location>
        <begin position="125"/>
        <end position="143"/>
    </location>
</feature>
<dbReference type="OrthoDB" id="7267156at2"/>
<dbReference type="GO" id="GO:0033013">
    <property type="term" value="P:tetrapyrrole metabolic process"/>
    <property type="evidence" value="ECO:0007669"/>
    <property type="project" value="UniProtKB-ARBA"/>
</dbReference>
<dbReference type="RefSeq" id="WP_111514038.1">
    <property type="nucleotide sequence ID" value="NZ_QFYR01000001.1"/>
</dbReference>
<dbReference type="EMBL" id="QFYR01000001">
    <property type="protein sequence ID" value="RAK57587.1"/>
    <property type="molecule type" value="Genomic_DNA"/>
</dbReference>
<dbReference type="CDD" id="cd15904">
    <property type="entry name" value="TSPO_MBR"/>
    <property type="match status" value="1"/>
</dbReference>
<feature type="transmembrane region" description="Helical" evidence="6">
    <location>
        <begin position="103"/>
        <end position="119"/>
    </location>
</feature>
<protein>
    <submittedName>
        <fullName evidence="7">Tryptophan-rich sensory protein</fullName>
    </submittedName>
</protein>
<evidence type="ECO:0000256" key="1">
    <source>
        <dbReference type="ARBA" id="ARBA00004141"/>
    </source>
</evidence>
<feature type="transmembrane region" description="Helical" evidence="6">
    <location>
        <begin position="71"/>
        <end position="91"/>
    </location>
</feature>
<dbReference type="Gene3D" id="1.20.1260.100">
    <property type="entry name" value="TspO/MBR protein"/>
    <property type="match status" value="1"/>
</dbReference>
<evidence type="ECO:0000256" key="5">
    <source>
        <dbReference type="ARBA" id="ARBA00023136"/>
    </source>
</evidence>
<dbReference type="AlphaFoldDB" id="A0A328ASJ6"/>
<feature type="transmembrane region" description="Helical" evidence="6">
    <location>
        <begin position="21"/>
        <end position="41"/>
    </location>
</feature>
<dbReference type="PANTHER" id="PTHR10057">
    <property type="entry name" value="PERIPHERAL-TYPE BENZODIAZEPINE RECEPTOR"/>
    <property type="match status" value="1"/>
</dbReference>
<evidence type="ECO:0000256" key="4">
    <source>
        <dbReference type="ARBA" id="ARBA00022989"/>
    </source>
</evidence>
<keyword evidence="3 6" id="KW-0812">Transmembrane</keyword>
<keyword evidence="5 6" id="KW-0472">Membrane</keyword>
<comment type="subcellular location">
    <subcellularLocation>
        <location evidence="1">Membrane</location>
        <topology evidence="1">Multi-pass membrane protein</topology>
    </subcellularLocation>
</comment>
<evidence type="ECO:0000313" key="8">
    <source>
        <dbReference type="Proteomes" id="UP000249725"/>
    </source>
</evidence>
<organism evidence="7 8">
    <name type="scientific">Phenylobacterium deserti</name>
    <dbReference type="NCBI Taxonomy" id="1914756"/>
    <lineage>
        <taxon>Bacteria</taxon>
        <taxon>Pseudomonadati</taxon>
        <taxon>Pseudomonadota</taxon>
        <taxon>Alphaproteobacteria</taxon>
        <taxon>Caulobacterales</taxon>
        <taxon>Caulobacteraceae</taxon>
        <taxon>Phenylobacterium</taxon>
    </lineage>
</organism>
<keyword evidence="8" id="KW-1185">Reference proteome</keyword>